<evidence type="ECO:0000313" key="2">
    <source>
        <dbReference type="EMBL" id="MED6109714.1"/>
    </source>
</evidence>
<sequence>MAVMRSSSLSREEWRPPVLLQQQWRGRLDHHQNRQICAGKKGGQKRCLEVRTTPPMTLVQREEKDARGPFGWRRSGGDWSDDSEKRRPRPRRRLEGDAGFDAGRRGRERRRWLRPHKHRKLRCDELFGGAVLPWNRGRDDMVARKGEQERRVEKGGILLRWVIG</sequence>
<comment type="caution">
    <text evidence="2">The sequence shown here is derived from an EMBL/GenBank/DDBJ whole genome shotgun (WGS) entry which is preliminary data.</text>
</comment>
<organism evidence="2 3">
    <name type="scientific">Stylosanthes scabra</name>
    <dbReference type="NCBI Taxonomy" id="79078"/>
    <lineage>
        <taxon>Eukaryota</taxon>
        <taxon>Viridiplantae</taxon>
        <taxon>Streptophyta</taxon>
        <taxon>Embryophyta</taxon>
        <taxon>Tracheophyta</taxon>
        <taxon>Spermatophyta</taxon>
        <taxon>Magnoliopsida</taxon>
        <taxon>eudicotyledons</taxon>
        <taxon>Gunneridae</taxon>
        <taxon>Pentapetalae</taxon>
        <taxon>rosids</taxon>
        <taxon>fabids</taxon>
        <taxon>Fabales</taxon>
        <taxon>Fabaceae</taxon>
        <taxon>Papilionoideae</taxon>
        <taxon>50 kb inversion clade</taxon>
        <taxon>dalbergioids sensu lato</taxon>
        <taxon>Dalbergieae</taxon>
        <taxon>Pterocarpus clade</taxon>
        <taxon>Stylosanthes</taxon>
    </lineage>
</organism>
<evidence type="ECO:0000313" key="3">
    <source>
        <dbReference type="Proteomes" id="UP001341840"/>
    </source>
</evidence>
<gene>
    <name evidence="2" type="ORF">PIB30_036175</name>
</gene>
<evidence type="ECO:0000256" key="1">
    <source>
        <dbReference type="SAM" id="MobiDB-lite"/>
    </source>
</evidence>
<reference evidence="2 3" key="1">
    <citation type="journal article" date="2023" name="Plants (Basel)">
        <title>Bridging the Gap: Combining Genomics and Transcriptomics Approaches to Understand Stylosanthes scabra, an Orphan Legume from the Brazilian Caatinga.</title>
        <authorList>
            <person name="Ferreira-Neto J.R.C."/>
            <person name="da Silva M.D."/>
            <person name="Binneck E."/>
            <person name="de Melo N.F."/>
            <person name="da Silva R.H."/>
            <person name="de Melo A.L.T.M."/>
            <person name="Pandolfi V."/>
            <person name="Bustamante F.O."/>
            <person name="Brasileiro-Vidal A.C."/>
            <person name="Benko-Iseppon A.M."/>
        </authorList>
    </citation>
    <scope>NUCLEOTIDE SEQUENCE [LARGE SCALE GENOMIC DNA]</scope>
    <source>
        <tissue evidence="2">Leaves</tissue>
    </source>
</reference>
<accession>A0ABU6QEQ7</accession>
<feature type="region of interest" description="Disordered" evidence="1">
    <location>
        <begin position="58"/>
        <end position="101"/>
    </location>
</feature>
<dbReference type="EMBL" id="JASCZI010000176">
    <property type="protein sequence ID" value="MED6109714.1"/>
    <property type="molecule type" value="Genomic_DNA"/>
</dbReference>
<proteinExistence type="predicted"/>
<protein>
    <submittedName>
        <fullName evidence="2">Uncharacterized protein</fullName>
    </submittedName>
</protein>
<dbReference type="Proteomes" id="UP001341840">
    <property type="component" value="Unassembled WGS sequence"/>
</dbReference>
<name>A0ABU6QEQ7_9FABA</name>
<keyword evidence="3" id="KW-1185">Reference proteome</keyword>